<evidence type="ECO:0000256" key="8">
    <source>
        <dbReference type="ARBA" id="ARBA00023012"/>
    </source>
</evidence>
<organism evidence="11 12">
    <name type="scientific">Corynebacterium uterequi</name>
    <dbReference type="NCBI Taxonomy" id="1072256"/>
    <lineage>
        <taxon>Bacteria</taxon>
        <taxon>Bacillati</taxon>
        <taxon>Actinomycetota</taxon>
        <taxon>Actinomycetes</taxon>
        <taxon>Mycobacteriales</taxon>
        <taxon>Corynebacteriaceae</taxon>
        <taxon>Corynebacterium</taxon>
    </lineage>
</organism>
<keyword evidence="7" id="KW-0067">ATP-binding</keyword>
<feature type="transmembrane region" description="Helical" evidence="9">
    <location>
        <begin position="35"/>
        <end position="51"/>
    </location>
</feature>
<dbReference type="PANTHER" id="PTHR24421">
    <property type="entry name" value="NITRATE/NITRITE SENSOR PROTEIN NARX-RELATED"/>
    <property type="match status" value="1"/>
</dbReference>
<keyword evidence="9" id="KW-0472">Membrane</keyword>
<keyword evidence="5" id="KW-0547">Nucleotide-binding</keyword>
<dbReference type="EMBL" id="CP011546">
    <property type="protein sequence ID" value="AKK10569.1"/>
    <property type="molecule type" value="Genomic_DNA"/>
</dbReference>
<dbReference type="STRING" id="1072256.CUTER_02775"/>
<dbReference type="InterPro" id="IPR036890">
    <property type="entry name" value="HATPase_C_sf"/>
</dbReference>
<keyword evidence="12" id="KW-1185">Reference proteome</keyword>
<dbReference type="PATRIC" id="fig|1072256.5.peg.550"/>
<dbReference type="InterPro" id="IPR011712">
    <property type="entry name" value="Sig_transdc_His_kin_sub3_dim/P"/>
</dbReference>
<reference evidence="12" key="2">
    <citation type="submission" date="2015-05" db="EMBL/GenBank/DDBJ databases">
        <title>Complete genome sequence of Corynebacterium uterequi DSM 45634, isolated from the uterus of a maiden mare.</title>
        <authorList>
            <person name="Ruckert C."/>
            <person name="Albersmeier A."/>
            <person name="Winkler A."/>
            <person name="Tauch A."/>
        </authorList>
    </citation>
    <scope>NUCLEOTIDE SEQUENCE [LARGE SCALE GENOMIC DNA]</scope>
    <source>
        <strain evidence="12">DSM 45634</strain>
    </source>
</reference>
<evidence type="ECO:0000313" key="12">
    <source>
        <dbReference type="Proteomes" id="UP000035548"/>
    </source>
</evidence>
<dbReference type="GO" id="GO:0016020">
    <property type="term" value="C:membrane"/>
    <property type="evidence" value="ECO:0007669"/>
    <property type="project" value="InterPro"/>
</dbReference>
<dbReference type="Proteomes" id="UP000035548">
    <property type="component" value="Chromosome"/>
</dbReference>
<feature type="transmembrane region" description="Helical" evidence="9">
    <location>
        <begin position="12"/>
        <end position="29"/>
    </location>
</feature>
<keyword evidence="6 11" id="KW-0418">Kinase</keyword>
<dbReference type="GO" id="GO:0005524">
    <property type="term" value="F:ATP binding"/>
    <property type="evidence" value="ECO:0007669"/>
    <property type="project" value="UniProtKB-KW"/>
</dbReference>
<keyword evidence="3" id="KW-0597">Phosphoprotein</keyword>
<evidence type="ECO:0000259" key="10">
    <source>
        <dbReference type="Pfam" id="PF07730"/>
    </source>
</evidence>
<keyword evidence="4" id="KW-0808">Transferase</keyword>
<dbReference type="GO" id="GO:0046983">
    <property type="term" value="F:protein dimerization activity"/>
    <property type="evidence" value="ECO:0007669"/>
    <property type="project" value="InterPro"/>
</dbReference>
<dbReference type="Pfam" id="PF07730">
    <property type="entry name" value="HisKA_3"/>
    <property type="match status" value="1"/>
</dbReference>
<dbReference type="CDD" id="cd16917">
    <property type="entry name" value="HATPase_UhpB-NarQ-NarX-like"/>
    <property type="match status" value="1"/>
</dbReference>
<evidence type="ECO:0000256" key="7">
    <source>
        <dbReference type="ARBA" id="ARBA00022840"/>
    </source>
</evidence>
<feature type="transmembrane region" description="Helical" evidence="9">
    <location>
        <begin position="102"/>
        <end position="119"/>
    </location>
</feature>
<dbReference type="PANTHER" id="PTHR24421:SF10">
    <property type="entry name" value="NITRATE_NITRITE SENSOR PROTEIN NARQ"/>
    <property type="match status" value="1"/>
</dbReference>
<keyword evidence="8" id="KW-0902">Two-component regulatory system</keyword>
<dbReference type="Gene3D" id="1.20.5.1930">
    <property type="match status" value="1"/>
</dbReference>
<sequence length="379" mass="40220">MRSTHIGAPMRIVMILLVAAATVPSLWHYRVLPDAVAAVVLGIIVAALVFFHRAPVVALVIVGTALSIQLVFPAGPEPVMLAPAACYAAYLAASATPRRLHPLWMCWLGAGAVGAAWHVEPHSFYFIAIASVAGAIILAFFWRLGTDALRQQNEKALLRERAELAAVLERTRIAREMHDIVAHALSGVIALADGARFAAADHPDVAAQALGTIATESRQALTQLRGLLTVLREEGSDDDASGRVRRAAPTLDALGTLLSEAEATGLTLSVTGLGDLLDAADDLPELTQLTCYRITQEMVTNMLRYAGGPDGSRRGNIHFAVDPKTITINAENPLAHRAPTTPGSGHGLIGMAERARTHGGSLRHHASADSFTVEVTIPR</sequence>
<evidence type="ECO:0000256" key="5">
    <source>
        <dbReference type="ARBA" id="ARBA00022741"/>
    </source>
</evidence>
<reference evidence="11 12" key="1">
    <citation type="journal article" date="2015" name="Genome Announc.">
        <title>Virulence Factor Genes Detected in the Complete Genome Sequence of Corynebacterium uterequi DSM 45634, Isolated from the Uterus of a Maiden Mare.</title>
        <authorList>
            <person name="Ruckert C."/>
            <person name="Kriete M."/>
            <person name="Jaenicke S."/>
            <person name="Winkler A."/>
            <person name="Tauch A."/>
        </authorList>
    </citation>
    <scope>NUCLEOTIDE SEQUENCE [LARGE SCALE GENOMIC DNA]</scope>
    <source>
        <strain evidence="11 12">DSM 45634</strain>
    </source>
</reference>
<evidence type="ECO:0000256" key="2">
    <source>
        <dbReference type="ARBA" id="ARBA00012438"/>
    </source>
</evidence>
<dbReference type="AlphaFoldDB" id="A0A0G3HB73"/>
<comment type="catalytic activity">
    <reaction evidence="1">
        <text>ATP + protein L-histidine = ADP + protein N-phospho-L-histidine.</text>
        <dbReference type="EC" id="2.7.13.3"/>
    </reaction>
</comment>
<feature type="domain" description="Signal transduction histidine kinase subgroup 3 dimerisation and phosphoacceptor" evidence="10">
    <location>
        <begin position="169"/>
        <end position="234"/>
    </location>
</feature>
<dbReference type="RefSeq" id="WP_052843997.1">
    <property type="nucleotide sequence ID" value="NZ_CP011546.1"/>
</dbReference>
<accession>A0A0G3HB73</accession>
<dbReference type="GO" id="GO:0000155">
    <property type="term" value="F:phosphorelay sensor kinase activity"/>
    <property type="evidence" value="ECO:0007669"/>
    <property type="project" value="InterPro"/>
</dbReference>
<feature type="transmembrane region" description="Helical" evidence="9">
    <location>
        <begin position="125"/>
        <end position="145"/>
    </location>
</feature>
<gene>
    <name evidence="11" type="ORF">CUTER_02775</name>
</gene>
<evidence type="ECO:0000256" key="3">
    <source>
        <dbReference type="ARBA" id="ARBA00022553"/>
    </source>
</evidence>
<dbReference type="InterPro" id="IPR050482">
    <property type="entry name" value="Sensor_HK_TwoCompSys"/>
</dbReference>
<dbReference type="EC" id="2.7.13.3" evidence="2"/>
<evidence type="ECO:0000256" key="9">
    <source>
        <dbReference type="SAM" id="Phobius"/>
    </source>
</evidence>
<keyword evidence="9" id="KW-0812">Transmembrane</keyword>
<evidence type="ECO:0000256" key="1">
    <source>
        <dbReference type="ARBA" id="ARBA00000085"/>
    </source>
</evidence>
<dbReference type="Gene3D" id="3.30.565.10">
    <property type="entry name" value="Histidine kinase-like ATPase, C-terminal domain"/>
    <property type="match status" value="1"/>
</dbReference>
<name>A0A0G3HB73_9CORY</name>
<evidence type="ECO:0000256" key="6">
    <source>
        <dbReference type="ARBA" id="ARBA00022777"/>
    </source>
</evidence>
<protein>
    <recommendedName>
        <fullName evidence="2">histidine kinase</fullName>
        <ecNumber evidence="2">2.7.13.3</ecNumber>
    </recommendedName>
</protein>
<feature type="transmembrane region" description="Helical" evidence="9">
    <location>
        <begin position="78"/>
        <end position="95"/>
    </location>
</feature>
<dbReference type="OrthoDB" id="227596at2"/>
<dbReference type="KEGG" id="cut:CUTER_02775"/>
<evidence type="ECO:0000313" key="11">
    <source>
        <dbReference type="EMBL" id="AKK10569.1"/>
    </source>
</evidence>
<keyword evidence="9" id="KW-1133">Transmembrane helix</keyword>
<evidence type="ECO:0000256" key="4">
    <source>
        <dbReference type="ARBA" id="ARBA00022679"/>
    </source>
</evidence>
<proteinExistence type="predicted"/>